<feature type="transmembrane region" description="Helical" evidence="7">
    <location>
        <begin position="105"/>
        <end position="123"/>
    </location>
</feature>
<evidence type="ECO:0000256" key="5">
    <source>
        <dbReference type="ARBA" id="ARBA00022989"/>
    </source>
</evidence>
<dbReference type="OrthoDB" id="121744at2"/>
<evidence type="ECO:0000256" key="2">
    <source>
        <dbReference type="ARBA" id="ARBA00006679"/>
    </source>
</evidence>
<protein>
    <submittedName>
        <fullName evidence="8">DoxX</fullName>
    </submittedName>
</protein>
<evidence type="ECO:0000313" key="9">
    <source>
        <dbReference type="Proteomes" id="UP000092544"/>
    </source>
</evidence>
<sequence>MVRFILSRSESLFRLIPESVILFIARFGIAAVFWKSGQTKIEGFSLDIISGHIHLGWPHLSDTAIYLFENDYKLPLLAPVVAAVMAALAEHILSTLILFGLFTRLAAFGLAFMTMVIEIFVYPDAYPTHATWLALTLLLMLKGAGKLSLDHWISKR</sequence>
<keyword evidence="9" id="KW-1185">Reference proteome</keyword>
<keyword evidence="5 7" id="KW-1133">Transmembrane helix</keyword>
<reference evidence="8 9" key="1">
    <citation type="submission" date="2016-06" db="EMBL/GenBank/DDBJ databases">
        <authorList>
            <person name="Kjaerup R.B."/>
            <person name="Dalgaard T.S."/>
            <person name="Juul-Madsen H.R."/>
        </authorList>
    </citation>
    <scope>NUCLEOTIDE SEQUENCE [LARGE SCALE GENOMIC DNA]</scope>
    <source>
        <strain evidence="8 9">CECT 8886</strain>
    </source>
</reference>
<dbReference type="PANTHER" id="PTHR33452">
    <property type="entry name" value="OXIDOREDUCTASE CATD-RELATED"/>
    <property type="match status" value="1"/>
</dbReference>
<evidence type="ECO:0000256" key="1">
    <source>
        <dbReference type="ARBA" id="ARBA00004651"/>
    </source>
</evidence>
<dbReference type="STRING" id="1792290.MSP8886_00454"/>
<keyword evidence="4 7" id="KW-0812">Transmembrane</keyword>
<evidence type="ECO:0000256" key="6">
    <source>
        <dbReference type="ARBA" id="ARBA00023136"/>
    </source>
</evidence>
<evidence type="ECO:0000256" key="7">
    <source>
        <dbReference type="SAM" id="Phobius"/>
    </source>
</evidence>
<dbReference type="RefSeq" id="WP_067012252.1">
    <property type="nucleotide sequence ID" value="NZ_FLOB01000001.1"/>
</dbReference>
<organism evidence="8 9">
    <name type="scientific">Marinomonas spartinae</name>
    <dbReference type="NCBI Taxonomy" id="1792290"/>
    <lineage>
        <taxon>Bacteria</taxon>
        <taxon>Pseudomonadati</taxon>
        <taxon>Pseudomonadota</taxon>
        <taxon>Gammaproteobacteria</taxon>
        <taxon>Oceanospirillales</taxon>
        <taxon>Oceanospirillaceae</taxon>
        <taxon>Marinomonas</taxon>
    </lineage>
</organism>
<evidence type="ECO:0000313" key="8">
    <source>
        <dbReference type="EMBL" id="SBS25978.1"/>
    </source>
</evidence>
<dbReference type="PANTHER" id="PTHR33452:SF1">
    <property type="entry name" value="INNER MEMBRANE PROTEIN YPHA-RELATED"/>
    <property type="match status" value="1"/>
</dbReference>
<evidence type="ECO:0000256" key="3">
    <source>
        <dbReference type="ARBA" id="ARBA00022475"/>
    </source>
</evidence>
<feature type="transmembrane region" description="Helical" evidence="7">
    <location>
        <begin position="129"/>
        <end position="149"/>
    </location>
</feature>
<comment type="subcellular location">
    <subcellularLocation>
        <location evidence="1">Cell membrane</location>
        <topology evidence="1">Multi-pass membrane protein</topology>
    </subcellularLocation>
</comment>
<gene>
    <name evidence="8" type="ORF">MSP8886_00454</name>
</gene>
<dbReference type="AlphaFoldDB" id="A0A1A8T1V8"/>
<dbReference type="InterPro" id="IPR051907">
    <property type="entry name" value="DoxX-like_oxidoreductase"/>
</dbReference>
<dbReference type="Proteomes" id="UP000092544">
    <property type="component" value="Unassembled WGS sequence"/>
</dbReference>
<keyword evidence="6 7" id="KW-0472">Membrane</keyword>
<dbReference type="Pfam" id="PF07681">
    <property type="entry name" value="DoxX"/>
    <property type="match status" value="1"/>
</dbReference>
<comment type="similarity">
    <text evidence="2">Belongs to the DoxX family.</text>
</comment>
<feature type="transmembrane region" description="Helical" evidence="7">
    <location>
        <begin position="76"/>
        <end position="98"/>
    </location>
</feature>
<accession>A0A1A8T1V8</accession>
<feature type="transmembrane region" description="Helical" evidence="7">
    <location>
        <begin position="12"/>
        <end position="34"/>
    </location>
</feature>
<proteinExistence type="inferred from homology"/>
<dbReference type="InterPro" id="IPR032808">
    <property type="entry name" value="DoxX"/>
</dbReference>
<keyword evidence="3" id="KW-1003">Cell membrane</keyword>
<evidence type="ECO:0000256" key="4">
    <source>
        <dbReference type="ARBA" id="ARBA00022692"/>
    </source>
</evidence>
<name>A0A1A8T1V8_9GAMM</name>
<dbReference type="EMBL" id="FLOB01000001">
    <property type="protein sequence ID" value="SBS25978.1"/>
    <property type="molecule type" value="Genomic_DNA"/>
</dbReference>
<dbReference type="GO" id="GO:0005886">
    <property type="term" value="C:plasma membrane"/>
    <property type="evidence" value="ECO:0007669"/>
    <property type="project" value="UniProtKB-SubCell"/>
</dbReference>